<keyword evidence="3" id="KW-1185">Reference proteome</keyword>
<dbReference type="EMBL" id="CP144699">
    <property type="protein sequence ID" value="WVZ21349.1"/>
    <property type="molecule type" value="Genomic_DNA"/>
</dbReference>
<dbReference type="Proteomes" id="UP001374535">
    <property type="component" value="Chromosome 2"/>
</dbReference>
<evidence type="ECO:0000256" key="1">
    <source>
        <dbReference type="SAM" id="MobiDB-lite"/>
    </source>
</evidence>
<protein>
    <submittedName>
        <fullName evidence="2">Uncharacterized protein</fullName>
    </submittedName>
</protein>
<name>A0AAQ3SA93_VIGMU</name>
<evidence type="ECO:0000313" key="3">
    <source>
        <dbReference type="Proteomes" id="UP001374535"/>
    </source>
</evidence>
<feature type="compositionally biased region" description="Basic and acidic residues" evidence="1">
    <location>
        <begin position="180"/>
        <end position="189"/>
    </location>
</feature>
<evidence type="ECO:0000313" key="2">
    <source>
        <dbReference type="EMBL" id="WVZ21349.1"/>
    </source>
</evidence>
<dbReference type="AlphaFoldDB" id="A0AAQ3SA93"/>
<gene>
    <name evidence="2" type="ORF">V8G54_008671</name>
</gene>
<organism evidence="2 3">
    <name type="scientific">Vigna mungo</name>
    <name type="common">Black gram</name>
    <name type="synonym">Phaseolus mungo</name>
    <dbReference type="NCBI Taxonomy" id="3915"/>
    <lineage>
        <taxon>Eukaryota</taxon>
        <taxon>Viridiplantae</taxon>
        <taxon>Streptophyta</taxon>
        <taxon>Embryophyta</taxon>
        <taxon>Tracheophyta</taxon>
        <taxon>Spermatophyta</taxon>
        <taxon>Magnoliopsida</taxon>
        <taxon>eudicotyledons</taxon>
        <taxon>Gunneridae</taxon>
        <taxon>Pentapetalae</taxon>
        <taxon>rosids</taxon>
        <taxon>fabids</taxon>
        <taxon>Fabales</taxon>
        <taxon>Fabaceae</taxon>
        <taxon>Papilionoideae</taxon>
        <taxon>50 kb inversion clade</taxon>
        <taxon>NPAAA clade</taxon>
        <taxon>indigoferoid/millettioid clade</taxon>
        <taxon>Phaseoleae</taxon>
        <taxon>Vigna</taxon>
    </lineage>
</organism>
<accession>A0AAQ3SA93</accession>
<feature type="region of interest" description="Disordered" evidence="1">
    <location>
        <begin position="1"/>
        <end position="20"/>
    </location>
</feature>
<reference evidence="2 3" key="1">
    <citation type="journal article" date="2023" name="Life. Sci Alliance">
        <title>Evolutionary insights into 3D genome organization and epigenetic landscape of Vigna mungo.</title>
        <authorList>
            <person name="Junaid A."/>
            <person name="Singh B."/>
            <person name="Bhatia S."/>
        </authorList>
    </citation>
    <scope>NUCLEOTIDE SEQUENCE [LARGE SCALE GENOMIC DNA]</scope>
    <source>
        <strain evidence="2">Urdbean</strain>
    </source>
</reference>
<proteinExistence type="predicted"/>
<sequence length="189" mass="21672">MPSYRAQNVELSSKSQEIGAESTEQYLHSLVESLEELMKNSDSSMEILDRPNFNKLERRESKIDDVRNEKFQEEMKETTDKLVSLLPSCTKILDVRAGKLNVLIYPTKLVERGSGCNDFITDFSVIVCQNARLNVHQWKKVPQSIRDTIVQNMLNNWRLPYTDMDGQDEEQVGQSIGKVGQDKTDEPNC</sequence>
<feature type="region of interest" description="Disordered" evidence="1">
    <location>
        <begin position="164"/>
        <end position="189"/>
    </location>
</feature>